<feature type="domain" description="CFEM" evidence="17">
    <location>
        <begin position="42"/>
        <end position="103"/>
    </location>
</feature>
<name>A0ABR2IUT3_9PEZI</name>
<evidence type="ECO:0000259" key="17">
    <source>
        <dbReference type="Pfam" id="PF05730"/>
    </source>
</evidence>
<dbReference type="Pfam" id="PF20684">
    <property type="entry name" value="Fung_rhodopsin"/>
    <property type="match status" value="1"/>
</dbReference>
<comment type="similarity">
    <text evidence="13">Belongs to the SAT4 family.</text>
</comment>
<evidence type="ECO:0000256" key="3">
    <source>
        <dbReference type="ARBA" id="ARBA00004613"/>
    </source>
</evidence>
<evidence type="ECO:0000259" key="18">
    <source>
        <dbReference type="Pfam" id="PF20684"/>
    </source>
</evidence>
<feature type="transmembrane region" description="Helical" evidence="15">
    <location>
        <begin position="353"/>
        <end position="377"/>
    </location>
</feature>
<keyword evidence="10 15" id="KW-0472">Membrane</keyword>
<evidence type="ECO:0000256" key="5">
    <source>
        <dbReference type="ARBA" id="ARBA00022525"/>
    </source>
</evidence>
<evidence type="ECO:0000256" key="11">
    <source>
        <dbReference type="ARBA" id="ARBA00023157"/>
    </source>
</evidence>
<feature type="transmembrane region" description="Helical" evidence="15">
    <location>
        <begin position="187"/>
        <end position="213"/>
    </location>
</feature>
<evidence type="ECO:0000256" key="1">
    <source>
        <dbReference type="ARBA" id="ARBA00004141"/>
    </source>
</evidence>
<dbReference type="Proteomes" id="UP001390339">
    <property type="component" value="Unassembled WGS sequence"/>
</dbReference>
<evidence type="ECO:0000256" key="12">
    <source>
        <dbReference type="ARBA" id="ARBA00023288"/>
    </source>
</evidence>
<evidence type="ECO:0000256" key="16">
    <source>
        <dbReference type="SAM" id="SignalP"/>
    </source>
</evidence>
<dbReference type="Pfam" id="PF05730">
    <property type="entry name" value="CFEM"/>
    <property type="match status" value="1"/>
</dbReference>
<evidence type="ECO:0000256" key="6">
    <source>
        <dbReference type="ARBA" id="ARBA00022622"/>
    </source>
</evidence>
<evidence type="ECO:0000256" key="7">
    <source>
        <dbReference type="ARBA" id="ARBA00022692"/>
    </source>
</evidence>
<feature type="transmembrane region" description="Helical" evidence="15">
    <location>
        <begin position="271"/>
        <end position="290"/>
    </location>
</feature>
<dbReference type="PANTHER" id="PTHR33048">
    <property type="entry name" value="PTH11-LIKE INTEGRAL MEMBRANE PROTEIN (AFU_ORTHOLOGUE AFUA_5G11245)"/>
    <property type="match status" value="1"/>
</dbReference>
<evidence type="ECO:0000256" key="15">
    <source>
        <dbReference type="SAM" id="Phobius"/>
    </source>
</evidence>
<evidence type="ECO:0000256" key="8">
    <source>
        <dbReference type="ARBA" id="ARBA00022729"/>
    </source>
</evidence>
<feature type="transmembrane region" description="Helical" evidence="15">
    <location>
        <begin position="114"/>
        <end position="136"/>
    </location>
</feature>
<feature type="domain" description="Rhodopsin" evidence="18">
    <location>
        <begin position="131"/>
        <end position="369"/>
    </location>
</feature>
<comment type="caution">
    <text evidence="19">The sequence shown here is derived from an EMBL/GenBank/DDBJ whole genome shotgun (WGS) entry which is preliminary data.</text>
</comment>
<feature type="transmembrane region" description="Helical" evidence="15">
    <location>
        <begin position="311"/>
        <end position="333"/>
    </location>
</feature>
<keyword evidence="9 15" id="KW-1133">Transmembrane helix</keyword>
<keyword evidence="6" id="KW-0325">Glycoprotein</keyword>
<evidence type="ECO:0000256" key="10">
    <source>
        <dbReference type="ARBA" id="ARBA00023136"/>
    </source>
</evidence>
<evidence type="ECO:0000256" key="13">
    <source>
        <dbReference type="ARBA" id="ARBA00038359"/>
    </source>
</evidence>
<organism evidence="19 20">
    <name type="scientific">Apiospora arundinis</name>
    <dbReference type="NCBI Taxonomy" id="335852"/>
    <lineage>
        <taxon>Eukaryota</taxon>
        <taxon>Fungi</taxon>
        <taxon>Dikarya</taxon>
        <taxon>Ascomycota</taxon>
        <taxon>Pezizomycotina</taxon>
        <taxon>Sordariomycetes</taxon>
        <taxon>Xylariomycetidae</taxon>
        <taxon>Amphisphaeriales</taxon>
        <taxon>Apiosporaceae</taxon>
        <taxon>Apiospora</taxon>
    </lineage>
</organism>
<comment type="similarity">
    <text evidence="4">Belongs to the RBT5 family.</text>
</comment>
<dbReference type="InterPro" id="IPR052337">
    <property type="entry name" value="SAT4-like"/>
</dbReference>
<feature type="transmembrane region" description="Helical" evidence="15">
    <location>
        <begin position="225"/>
        <end position="246"/>
    </location>
</feature>
<evidence type="ECO:0000256" key="4">
    <source>
        <dbReference type="ARBA" id="ARBA00010031"/>
    </source>
</evidence>
<keyword evidence="20" id="KW-1185">Reference proteome</keyword>
<evidence type="ECO:0000256" key="9">
    <source>
        <dbReference type="ARBA" id="ARBA00022989"/>
    </source>
</evidence>
<accession>A0ABR2IUT3</accession>
<evidence type="ECO:0000313" key="19">
    <source>
        <dbReference type="EMBL" id="KAK8868392.1"/>
    </source>
</evidence>
<keyword evidence="5" id="KW-0964">Secreted</keyword>
<reference evidence="19 20" key="1">
    <citation type="journal article" date="2024" name="IMA Fungus">
        <title>Apiospora arundinis, a panoply of carbohydrate-active enzymes and secondary metabolites.</title>
        <authorList>
            <person name="Sorensen T."/>
            <person name="Petersen C."/>
            <person name="Muurmann A.T."/>
            <person name="Christiansen J.V."/>
            <person name="Brundto M.L."/>
            <person name="Overgaard C.K."/>
            <person name="Boysen A.T."/>
            <person name="Wollenberg R.D."/>
            <person name="Larsen T.O."/>
            <person name="Sorensen J.L."/>
            <person name="Nielsen K.L."/>
            <person name="Sondergaard T.E."/>
        </authorList>
    </citation>
    <scope>NUCLEOTIDE SEQUENCE [LARGE SCALE GENOMIC DNA]</scope>
    <source>
        <strain evidence="19 20">AAU 773</strain>
    </source>
</reference>
<sequence length="484" mass="52868">MRSFAAAVTASLLFLVTRVFATNTPAHSAVRDVNSDITKALALFPPCGVACLSKNVMTSSCGLNTTCLCANEALNAQIMVCMTQSCSRYDQLKSKNASATMCHEPIRDESLNQALVAIVGCGVTLVIFLVRITFQLFHNGRSLGGDDYSIIAAMAMTLSISCISPFADLNGVGRDIWTLTPENIESAFYYFFVAEPIYFVAQGLVKISILLFMLRIFPKKDMRNLIYGVCGVIVAYTIAFFFATLFQCQPISFFWKQLDSNFPGKCNDIHLQAWIAAGINIVLDIVVIVLPIKSLWNLQASLPKKITAISMFSLGAVVTVVSIVRLQSLIMFSKSVNFTWDGRKAGSWSLIELYVAIICTCLPAMRIMIMALGARWFGWNNSMTTRYGGSSGYGTTSRLGISHRSAKSASTTTMLQGRGSDFIRLTDIEAGKPPHGHHCSGRKLPPSPSTTSLGGDGESEKTMVNNQIHVTRQVVVSSEESRKK</sequence>
<keyword evidence="11" id="KW-1015">Disulfide bond</keyword>
<gene>
    <name evidence="19" type="ORF">PGQ11_006970</name>
</gene>
<keyword evidence="7 15" id="KW-0812">Transmembrane</keyword>
<evidence type="ECO:0000313" key="20">
    <source>
        <dbReference type="Proteomes" id="UP001390339"/>
    </source>
</evidence>
<protein>
    <submittedName>
        <fullName evidence="19">CFEM domain-containing protein</fullName>
    </submittedName>
</protein>
<dbReference type="InterPro" id="IPR049326">
    <property type="entry name" value="Rhodopsin_dom_fungi"/>
</dbReference>
<dbReference type="PANTHER" id="PTHR33048:SF160">
    <property type="entry name" value="SAT4 FAMILY MEMBRANE PROTEIN"/>
    <property type="match status" value="1"/>
</dbReference>
<keyword evidence="8 16" id="KW-0732">Signal</keyword>
<dbReference type="EMBL" id="JAPCWZ010000004">
    <property type="protein sequence ID" value="KAK8868392.1"/>
    <property type="molecule type" value="Genomic_DNA"/>
</dbReference>
<comment type="subcellular location">
    <subcellularLocation>
        <location evidence="2">Membrane</location>
        <topology evidence="2">Lipid-anchor</topology>
        <topology evidence="2">GPI-anchor</topology>
    </subcellularLocation>
    <subcellularLocation>
        <location evidence="1">Membrane</location>
        <topology evidence="1">Multi-pass membrane protein</topology>
    </subcellularLocation>
    <subcellularLocation>
        <location evidence="3">Secreted</location>
    </subcellularLocation>
</comment>
<evidence type="ECO:0000256" key="2">
    <source>
        <dbReference type="ARBA" id="ARBA00004589"/>
    </source>
</evidence>
<keyword evidence="12" id="KW-0449">Lipoprotein</keyword>
<feature type="signal peptide" evidence="16">
    <location>
        <begin position="1"/>
        <end position="21"/>
    </location>
</feature>
<dbReference type="InterPro" id="IPR008427">
    <property type="entry name" value="Extracellular_membr_CFEM_dom"/>
</dbReference>
<feature type="chain" id="PRO_5045477025" evidence="16">
    <location>
        <begin position="22"/>
        <end position="484"/>
    </location>
</feature>
<evidence type="ECO:0000256" key="14">
    <source>
        <dbReference type="SAM" id="MobiDB-lite"/>
    </source>
</evidence>
<proteinExistence type="inferred from homology"/>
<feature type="region of interest" description="Disordered" evidence="14">
    <location>
        <begin position="432"/>
        <end position="465"/>
    </location>
</feature>
<keyword evidence="6" id="KW-0336">GPI-anchor</keyword>